<evidence type="ECO:0000256" key="1">
    <source>
        <dbReference type="ARBA" id="ARBA00023125"/>
    </source>
</evidence>
<dbReference type="Proteomes" id="UP001651050">
    <property type="component" value="Unassembled WGS sequence"/>
</dbReference>
<comment type="caution">
    <text evidence="4">The sequence shown here is derived from an EMBL/GenBank/DDBJ whole genome shotgun (WGS) entry which is preliminary data.</text>
</comment>
<evidence type="ECO:0000256" key="2">
    <source>
        <dbReference type="SAM" id="MobiDB-lite"/>
    </source>
</evidence>
<accession>A0ABT0J283</accession>
<dbReference type="RefSeq" id="WP_416343418.1">
    <property type="nucleotide sequence ID" value="NZ_JALQCY010000002.1"/>
</dbReference>
<gene>
    <name evidence="4" type="ORF">M1843_07440</name>
</gene>
<dbReference type="PANTHER" id="PTHR30204:SF89">
    <property type="entry name" value="HTH MERR-TYPE DOMAIN-CONTAINING PROTEIN"/>
    <property type="match status" value="1"/>
</dbReference>
<proteinExistence type="predicted"/>
<dbReference type="EMBL" id="JALQCY010000002">
    <property type="protein sequence ID" value="MCK9793574.1"/>
    <property type="molecule type" value="Genomic_DNA"/>
</dbReference>
<dbReference type="InterPro" id="IPR000551">
    <property type="entry name" value="MerR-type_HTH_dom"/>
</dbReference>
<dbReference type="SMART" id="SM00422">
    <property type="entry name" value="HTH_MERR"/>
    <property type="match status" value="1"/>
</dbReference>
<organism evidence="4 5">
    <name type="scientific">Isoptericola peretonis</name>
    <dbReference type="NCBI Taxonomy" id="2918523"/>
    <lineage>
        <taxon>Bacteria</taxon>
        <taxon>Bacillati</taxon>
        <taxon>Actinomycetota</taxon>
        <taxon>Actinomycetes</taxon>
        <taxon>Micrococcales</taxon>
        <taxon>Promicromonosporaceae</taxon>
        <taxon>Isoptericola</taxon>
    </lineage>
</organism>
<dbReference type="SUPFAM" id="SSF46955">
    <property type="entry name" value="Putative DNA-binding domain"/>
    <property type="match status" value="1"/>
</dbReference>
<sequence>MTAAQAAHGEEPAGQDAPEPWPRGISRQATMRISDVLGQLGPEFPAVSHSKLRFLEDQGLIDPVRTPSGYRQYSPADVERLRFVLTEQRDSYLPLKVIKERLAEMDAGEPAPGPAPRLAEAGGAPEVARRRWTVESVAEATGTTVGFVQALVSAGVLHAGTGSRLDSGAPDVVRIAARLAEHGIEPRHLRSLRASADRHVGLVDQLVAPYRSQQTPSARAQGAELAAEVGELLARLHSTWVRQGTGDLV</sequence>
<dbReference type="InterPro" id="IPR009061">
    <property type="entry name" value="DNA-bd_dom_put_sf"/>
</dbReference>
<protein>
    <submittedName>
        <fullName evidence="4">MerR family transcriptional regulator</fullName>
    </submittedName>
</protein>
<evidence type="ECO:0000259" key="3">
    <source>
        <dbReference type="PROSITE" id="PS50937"/>
    </source>
</evidence>
<name>A0ABT0J283_9MICO</name>
<dbReference type="CDD" id="cd00592">
    <property type="entry name" value="HTH_MerR-like"/>
    <property type="match status" value="1"/>
</dbReference>
<keyword evidence="1" id="KW-0238">DNA-binding</keyword>
<dbReference type="Pfam" id="PF13411">
    <property type="entry name" value="MerR_1"/>
    <property type="match status" value="1"/>
</dbReference>
<dbReference type="PANTHER" id="PTHR30204">
    <property type="entry name" value="REDOX-CYCLING DRUG-SENSING TRANSCRIPTIONAL ACTIVATOR SOXR"/>
    <property type="match status" value="1"/>
</dbReference>
<feature type="region of interest" description="Disordered" evidence="2">
    <location>
        <begin position="1"/>
        <end position="27"/>
    </location>
</feature>
<reference evidence="4 5" key="1">
    <citation type="submission" date="2022-02" db="EMBL/GenBank/DDBJ databases">
        <title>The car tank lid bacteriome: a reservoir of bacteria with potential in bioremediation of fuel.</title>
        <authorList>
            <person name="Vidal-Verdu A."/>
            <person name="Gomez-Martinez D."/>
            <person name="Latorre-Perez A."/>
            <person name="Pereto J."/>
            <person name="Porcar M."/>
        </authorList>
    </citation>
    <scope>NUCLEOTIDE SEQUENCE [LARGE SCALE GENOMIC DNA]</scope>
    <source>
        <strain evidence="4 5">4D.3</strain>
    </source>
</reference>
<evidence type="ECO:0000313" key="5">
    <source>
        <dbReference type="Proteomes" id="UP001651050"/>
    </source>
</evidence>
<dbReference type="InterPro" id="IPR047057">
    <property type="entry name" value="MerR_fam"/>
</dbReference>
<feature type="domain" description="HTH merR-type" evidence="3">
    <location>
        <begin position="47"/>
        <end position="104"/>
    </location>
</feature>
<evidence type="ECO:0000313" key="4">
    <source>
        <dbReference type="EMBL" id="MCK9793574.1"/>
    </source>
</evidence>
<dbReference type="Gene3D" id="1.10.1660.10">
    <property type="match status" value="1"/>
</dbReference>
<dbReference type="PROSITE" id="PS50937">
    <property type="entry name" value="HTH_MERR_2"/>
    <property type="match status" value="1"/>
</dbReference>
<keyword evidence="5" id="KW-1185">Reference proteome</keyword>